<sequence>MRKPYSLNFMHKSSQQGFSLFIVLMVMIVVAFFVVSVTQSYNTEQRISTNDADHKFASALAEAALRAGERRIAGFYGNIITFKQNCEEGLCSSANATQKNVGDVRIEADSTGEVAWHRLCDKQTCLELNGKELNNSGVRKKPRYIIEYINTQEDSSMIYRVTAKAWGKNANTTVTLQSYVSAN</sequence>
<dbReference type="Pfam" id="PF13681">
    <property type="entry name" value="PilX"/>
    <property type="match status" value="1"/>
</dbReference>
<keyword evidence="1" id="KW-1133">Transmembrane helix</keyword>
<dbReference type="EMBL" id="CP031700">
    <property type="protein sequence ID" value="QEY26638.1"/>
    <property type="molecule type" value="Genomic_DNA"/>
</dbReference>
<dbReference type="RefSeq" id="WP_151052094.1">
    <property type="nucleotide sequence ID" value="NZ_CP031700.1"/>
</dbReference>
<dbReference type="InterPro" id="IPR025205">
    <property type="entry name" value="PilX/PilW_C"/>
</dbReference>
<dbReference type="KEGG" id="nzl:D0T92_08920"/>
<feature type="transmembrane region" description="Helical" evidence="1">
    <location>
        <begin position="20"/>
        <end position="41"/>
    </location>
</feature>
<name>A0A5J6PV20_9NEIS</name>
<reference evidence="4 5" key="1">
    <citation type="submission" date="2018-08" db="EMBL/GenBank/DDBJ databases">
        <title>Neisseria zalophi ATCC BAA-2455 complete genome.</title>
        <authorList>
            <person name="Veseli I.A."/>
            <person name="Buttler R."/>
            <person name="Mascarenhas dos Santos A.C."/>
            <person name="Pombert J.-F."/>
        </authorList>
    </citation>
    <scope>NUCLEOTIDE SEQUENCE [LARGE SCALE GENOMIC DNA]</scope>
    <source>
        <strain evidence="4 5">ATCC BAA-2455</strain>
    </source>
</reference>
<evidence type="ECO:0000259" key="3">
    <source>
        <dbReference type="Pfam" id="PF14341"/>
    </source>
</evidence>
<keyword evidence="1" id="KW-0812">Transmembrane</keyword>
<feature type="domain" description="PilX/PilW C-terminal" evidence="2">
    <location>
        <begin position="103"/>
        <end position="180"/>
    </location>
</feature>
<dbReference type="OrthoDB" id="8613141at2"/>
<evidence type="ECO:0000313" key="4">
    <source>
        <dbReference type="EMBL" id="QEY26638.1"/>
    </source>
</evidence>
<keyword evidence="1" id="KW-0472">Membrane</keyword>
<gene>
    <name evidence="4" type="ORF">D0T92_08920</name>
</gene>
<organism evidence="4 5">
    <name type="scientific">Neisseria zalophi</name>
    <dbReference type="NCBI Taxonomy" id="640030"/>
    <lineage>
        <taxon>Bacteria</taxon>
        <taxon>Pseudomonadati</taxon>
        <taxon>Pseudomonadota</taxon>
        <taxon>Betaproteobacteria</taxon>
        <taxon>Neisseriales</taxon>
        <taxon>Neisseriaceae</taxon>
        <taxon>Neisseria</taxon>
    </lineage>
</organism>
<accession>A0A5J6PV20</accession>
<dbReference type="Pfam" id="PF14341">
    <property type="entry name" value="PilX_N"/>
    <property type="match status" value="1"/>
</dbReference>
<dbReference type="Proteomes" id="UP000325713">
    <property type="component" value="Chromosome"/>
</dbReference>
<keyword evidence="5" id="KW-1185">Reference proteome</keyword>
<proteinExistence type="predicted"/>
<dbReference type="AlphaFoldDB" id="A0A5J6PV20"/>
<evidence type="ECO:0000313" key="5">
    <source>
        <dbReference type="Proteomes" id="UP000325713"/>
    </source>
</evidence>
<feature type="domain" description="Type 4 fimbrial biogenesis protein PilX N-terminal" evidence="3">
    <location>
        <begin position="16"/>
        <end position="66"/>
    </location>
</feature>
<protein>
    <submittedName>
        <fullName evidence="4">Pilus assembly protein PilX</fullName>
    </submittedName>
</protein>
<evidence type="ECO:0000256" key="1">
    <source>
        <dbReference type="SAM" id="Phobius"/>
    </source>
</evidence>
<evidence type="ECO:0000259" key="2">
    <source>
        <dbReference type="Pfam" id="PF13681"/>
    </source>
</evidence>
<dbReference type="InterPro" id="IPR025746">
    <property type="entry name" value="PilX_N_dom"/>
</dbReference>